<proteinExistence type="predicted"/>
<comment type="caution">
    <text evidence="6">The sequence shown here is derived from an EMBL/GenBank/DDBJ whole genome shotgun (WGS) entry which is preliminary data.</text>
</comment>
<dbReference type="PANTHER" id="PTHR43369:SF2">
    <property type="entry name" value="PHOSPHORIBOSYLGLYCINAMIDE FORMYLTRANSFERASE"/>
    <property type="match status" value="1"/>
</dbReference>
<reference evidence="6" key="1">
    <citation type="submission" date="2019-07" db="EMBL/GenBank/DDBJ databases">
        <title>FDA dAtabase for Regulatory Grade micrObial Sequences (FDA-ARGOS): Supporting development and validation of Infectious Disease Dx tests.</title>
        <authorList>
            <person name="Bachman M."/>
            <person name="Young C."/>
            <person name="Tallon L."/>
            <person name="Sadzewicz L."/>
            <person name="Vavikolanu K."/>
            <person name="Mehta A."/>
            <person name="Aluvathingal J."/>
            <person name="Nadendla S."/>
            <person name="Nandy P."/>
            <person name="Geyer C."/>
            <person name="Yan Y."/>
            <person name="Sichtig H."/>
        </authorList>
    </citation>
    <scope>NUCLEOTIDE SEQUENCE</scope>
    <source>
        <strain evidence="6">FDAARGOS_618</strain>
    </source>
</reference>
<dbReference type="AlphaFoldDB" id="A0AA44IZM5"/>
<dbReference type="GO" id="GO:0006189">
    <property type="term" value="P:'de novo' IMP biosynthetic process"/>
    <property type="evidence" value="ECO:0007669"/>
    <property type="project" value="TreeGrafter"/>
</dbReference>
<dbReference type="PANTHER" id="PTHR43369">
    <property type="entry name" value="PHOSPHORIBOSYLGLYCINAMIDE FORMYLTRANSFERASE"/>
    <property type="match status" value="1"/>
</dbReference>
<evidence type="ECO:0000256" key="4">
    <source>
        <dbReference type="ARBA" id="ARBA00022755"/>
    </source>
</evidence>
<protein>
    <recommendedName>
        <fullName evidence="2">phosphoribosylglycinamide formyltransferase 1</fullName>
        <ecNumber evidence="2">2.1.2.2</ecNumber>
    </recommendedName>
</protein>
<dbReference type="RefSeq" id="WP_172873626.1">
    <property type="nucleotide sequence ID" value="NZ_JABRWL010000005.1"/>
</dbReference>
<dbReference type="InterPro" id="IPR036477">
    <property type="entry name" value="Formyl_transf_N_sf"/>
</dbReference>
<dbReference type="InterPro" id="IPR002376">
    <property type="entry name" value="Formyl_transf_N"/>
</dbReference>
<evidence type="ECO:0000313" key="7">
    <source>
        <dbReference type="Proteomes" id="UP001155820"/>
    </source>
</evidence>
<dbReference type="SUPFAM" id="SSF53328">
    <property type="entry name" value="Formyltransferase"/>
    <property type="match status" value="1"/>
</dbReference>
<evidence type="ECO:0000256" key="3">
    <source>
        <dbReference type="ARBA" id="ARBA00022679"/>
    </source>
</evidence>
<dbReference type="Proteomes" id="UP001155820">
    <property type="component" value="Unassembled WGS sequence"/>
</dbReference>
<dbReference type="Pfam" id="PF00551">
    <property type="entry name" value="Formyl_trans_N"/>
    <property type="match status" value="1"/>
</dbReference>
<gene>
    <name evidence="6" type="ORF">FOB26_11610</name>
</gene>
<evidence type="ECO:0000259" key="5">
    <source>
        <dbReference type="Pfam" id="PF00551"/>
    </source>
</evidence>
<dbReference type="GO" id="GO:0004644">
    <property type="term" value="F:phosphoribosylglycinamide formyltransferase activity"/>
    <property type="evidence" value="ECO:0007669"/>
    <property type="project" value="UniProtKB-EC"/>
</dbReference>
<dbReference type="GO" id="GO:0005829">
    <property type="term" value="C:cytosol"/>
    <property type="evidence" value="ECO:0007669"/>
    <property type="project" value="TreeGrafter"/>
</dbReference>
<sequence length="184" mass="19603">MRIALIGQKWIGAQVLEAISGSATVQIVAAPDADDRLASAAARAGIETFIYGDRGLRDFSLPDRIDLLITAGSFAYVPPTVRASAAWSIGYHPSLLPLYRGPRAVEDAINAGESVTGGTVYHLTDEMDAGGVVFQDWCFIGKADTPADLWRRCLAPMGVELIARAVDHLDGFGFLPASEQRSGV</sequence>
<keyword evidence="7" id="KW-1185">Reference proteome</keyword>
<evidence type="ECO:0000256" key="2">
    <source>
        <dbReference type="ARBA" id="ARBA00012254"/>
    </source>
</evidence>
<keyword evidence="3" id="KW-0808">Transferase</keyword>
<accession>A0AA44IZM5</accession>
<dbReference type="Gene3D" id="3.40.50.170">
    <property type="entry name" value="Formyl transferase, N-terminal domain"/>
    <property type="match status" value="1"/>
</dbReference>
<dbReference type="EMBL" id="JABRWM010000006">
    <property type="protein sequence ID" value="NRF19705.1"/>
    <property type="molecule type" value="Genomic_DNA"/>
</dbReference>
<name>A0AA44IZM5_9HYPH</name>
<evidence type="ECO:0000313" key="6">
    <source>
        <dbReference type="EMBL" id="NRF19705.1"/>
    </source>
</evidence>
<feature type="domain" description="Formyl transferase N-terminal" evidence="5">
    <location>
        <begin position="65"/>
        <end position="155"/>
    </location>
</feature>
<keyword evidence="4" id="KW-0658">Purine biosynthesis</keyword>
<evidence type="ECO:0000256" key="1">
    <source>
        <dbReference type="ARBA" id="ARBA00005054"/>
    </source>
</evidence>
<dbReference type="EC" id="2.1.2.2" evidence="2"/>
<comment type="pathway">
    <text evidence="1">Purine metabolism; IMP biosynthesis via de novo pathway; N(2)-formyl-N(1)-(5-phospho-D-ribosyl)glycinamide from N(1)-(5-phospho-D-ribosyl)glycinamide (10-formyl THF route): step 1/1.</text>
</comment>
<organism evidence="6 7">
    <name type="scientific">Agrobacterium pusense</name>
    <dbReference type="NCBI Taxonomy" id="648995"/>
    <lineage>
        <taxon>Bacteria</taxon>
        <taxon>Pseudomonadati</taxon>
        <taxon>Pseudomonadota</taxon>
        <taxon>Alphaproteobacteria</taxon>
        <taxon>Hyphomicrobiales</taxon>
        <taxon>Rhizobiaceae</taxon>
        <taxon>Rhizobium/Agrobacterium group</taxon>
        <taxon>Agrobacterium</taxon>
    </lineage>
</organism>